<dbReference type="GO" id="GO:0008270">
    <property type="term" value="F:zinc ion binding"/>
    <property type="evidence" value="ECO:0007669"/>
    <property type="project" value="UniProtKB-KW"/>
</dbReference>
<sequence length="501" mass="55531">MEVSSSSDYRATQNVELVPDMIEDVKIEDVKEEGPSFYCDLCDAELVRKVAQAFLPGLATACVDNTAGGLFSSAGSVAADIRKEMVDDMTLRSENFVAETVVLEGGPEAEKSDHPFDIISDFVDDFASLKRNLFSRVSGWLLSEKREDRIDDFVQEMEVNGFWLLDKREAIAQTLVKNVDFKNAFHCDKKFNSPEELAEHVPVCGFRSMTCENEGCNARFSANQLARHDSICPFKIIPCEQKCLDGIMRREMDRHCITVCPMKLVNCPFYAVGCKSAVASCMIEKHRCEDLHSHLLYVLQGIHKEASVEDLKRRIGQLEKASTGNLADARDARSLTSRVKNLEAKLGPLEITPLKTVDEQTTDAIDEETTKTAGKDVEEKIKSLEVSAESKDSEEEARETTAKDSEAKLESVEASVNSKDCRDVEETAAKDSEAKLQSVEVSVKNEDSQEFSPTKQESETATELTPNDIEENPGHSEPSATNKSSEEASKTTNPILQAVEN</sequence>
<feature type="compositionally biased region" description="Basic and acidic residues" evidence="5">
    <location>
        <begin position="368"/>
        <end position="391"/>
    </location>
</feature>
<comment type="caution">
    <text evidence="7">The sequence shown here is derived from an EMBL/GenBank/DDBJ whole genome shotgun (WGS) entry which is preliminary data.</text>
</comment>
<organism evidence="7 8">
    <name type="scientific">Rubroshorea leprosula</name>
    <dbReference type="NCBI Taxonomy" id="152421"/>
    <lineage>
        <taxon>Eukaryota</taxon>
        <taxon>Viridiplantae</taxon>
        <taxon>Streptophyta</taxon>
        <taxon>Embryophyta</taxon>
        <taxon>Tracheophyta</taxon>
        <taxon>Spermatophyta</taxon>
        <taxon>Magnoliopsida</taxon>
        <taxon>eudicotyledons</taxon>
        <taxon>Gunneridae</taxon>
        <taxon>Pentapetalae</taxon>
        <taxon>rosids</taxon>
        <taxon>malvids</taxon>
        <taxon>Malvales</taxon>
        <taxon>Dipterocarpaceae</taxon>
        <taxon>Rubroshorea</taxon>
    </lineage>
</organism>
<evidence type="ECO:0000256" key="5">
    <source>
        <dbReference type="SAM" id="MobiDB-lite"/>
    </source>
</evidence>
<name>A0AAV5LWJ7_9ROSI</name>
<keyword evidence="2 4" id="KW-0863">Zinc-finger</keyword>
<evidence type="ECO:0000256" key="2">
    <source>
        <dbReference type="ARBA" id="ARBA00022771"/>
    </source>
</evidence>
<feature type="domain" description="TRAF-type" evidence="6">
    <location>
        <begin position="228"/>
        <end position="275"/>
    </location>
</feature>
<keyword evidence="3 4" id="KW-0862">Zinc</keyword>
<dbReference type="InterPro" id="IPR001293">
    <property type="entry name" value="Znf_TRAF"/>
</dbReference>
<dbReference type="SUPFAM" id="SSF49599">
    <property type="entry name" value="TRAF domain-like"/>
    <property type="match status" value="1"/>
</dbReference>
<keyword evidence="1 4" id="KW-0479">Metal-binding</keyword>
<feature type="zinc finger region" description="TRAF-type" evidence="4">
    <location>
        <begin position="228"/>
        <end position="275"/>
    </location>
</feature>
<evidence type="ECO:0000256" key="4">
    <source>
        <dbReference type="PROSITE-ProRule" id="PRU00207"/>
    </source>
</evidence>
<evidence type="ECO:0000313" key="7">
    <source>
        <dbReference type="EMBL" id="GKV41858.1"/>
    </source>
</evidence>
<dbReference type="PROSITE" id="PS50145">
    <property type="entry name" value="ZF_TRAF"/>
    <property type="match status" value="1"/>
</dbReference>
<dbReference type="PANTHER" id="PTHR10131:SF161">
    <property type="entry name" value="F26K24.24 PROTEIN"/>
    <property type="match status" value="1"/>
</dbReference>
<gene>
    <name evidence="7" type="ORF">SLEP1_g49338</name>
</gene>
<feature type="compositionally biased region" description="Polar residues" evidence="5">
    <location>
        <begin position="450"/>
        <end position="465"/>
    </location>
</feature>
<feature type="compositionally biased region" description="Basic and acidic residues" evidence="5">
    <location>
        <begin position="398"/>
        <end position="411"/>
    </location>
</feature>
<evidence type="ECO:0000259" key="6">
    <source>
        <dbReference type="PROSITE" id="PS50145"/>
    </source>
</evidence>
<accession>A0AAV5LWJ7</accession>
<dbReference type="InterPro" id="IPR013083">
    <property type="entry name" value="Znf_RING/FYVE/PHD"/>
</dbReference>
<feature type="compositionally biased region" description="Basic and acidic residues" evidence="5">
    <location>
        <begin position="419"/>
        <end position="434"/>
    </location>
</feature>
<dbReference type="EMBL" id="BPVZ01000153">
    <property type="protein sequence ID" value="GKV41858.1"/>
    <property type="molecule type" value="Genomic_DNA"/>
</dbReference>
<dbReference type="AlphaFoldDB" id="A0AAV5LWJ7"/>
<proteinExistence type="predicted"/>
<reference evidence="7 8" key="1">
    <citation type="journal article" date="2021" name="Commun. Biol.">
        <title>The genome of Shorea leprosula (Dipterocarpaceae) highlights the ecological relevance of drought in aseasonal tropical rainforests.</title>
        <authorList>
            <person name="Ng K.K.S."/>
            <person name="Kobayashi M.J."/>
            <person name="Fawcett J.A."/>
            <person name="Hatakeyama M."/>
            <person name="Paape T."/>
            <person name="Ng C.H."/>
            <person name="Ang C.C."/>
            <person name="Tnah L.H."/>
            <person name="Lee C.T."/>
            <person name="Nishiyama T."/>
            <person name="Sese J."/>
            <person name="O'Brien M.J."/>
            <person name="Copetti D."/>
            <person name="Mohd Noor M.I."/>
            <person name="Ong R.C."/>
            <person name="Putra M."/>
            <person name="Sireger I.Z."/>
            <person name="Indrioko S."/>
            <person name="Kosugi Y."/>
            <person name="Izuno A."/>
            <person name="Isagi Y."/>
            <person name="Lee S.L."/>
            <person name="Shimizu K.K."/>
        </authorList>
    </citation>
    <scope>NUCLEOTIDE SEQUENCE [LARGE SCALE GENOMIC DNA]</scope>
    <source>
        <strain evidence="7">214</strain>
    </source>
</reference>
<keyword evidence="8" id="KW-1185">Reference proteome</keyword>
<dbReference type="Proteomes" id="UP001054252">
    <property type="component" value="Unassembled WGS sequence"/>
</dbReference>
<evidence type="ECO:0000313" key="8">
    <source>
        <dbReference type="Proteomes" id="UP001054252"/>
    </source>
</evidence>
<dbReference type="Pfam" id="PF02176">
    <property type="entry name" value="zf-TRAF"/>
    <property type="match status" value="1"/>
</dbReference>
<dbReference type="PANTHER" id="PTHR10131">
    <property type="entry name" value="TNF RECEPTOR ASSOCIATED FACTOR"/>
    <property type="match status" value="1"/>
</dbReference>
<dbReference type="Gene3D" id="3.30.40.10">
    <property type="entry name" value="Zinc/RING finger domain, C3HC4 (zinc finger)"/>
    <property type="match status" value="1"/>
</dbReference>
<evidence type="ECO:0000256" key="1">
    <source>
        <dbReference type="ARBA" id="ARBA00022723"/>
    </source>
</evidence>
<evidence type="ECO:0000256" key="3">
    <source>
        <dbReference type="ARBA" id="ARBA00022833"/>
    </source>
</evidence>
<feature type="compositionally biased region" description="Polar residues" evidence="5">
    <location>
        <begin position="490"/>
        <end position="501"/>
    </location>
</feature>
<feature type="region of interest" description="Disordered" evidence="5">
    <location>
        <begin position="358"/>
        <end position="501"/>
    </location>
</feature>
<protein>
    <recommendedName>
        <fullName evidence="6">TRAF-type domain-containing protein</fullName>
    </recommendedName>
</protein>